<name>A0A9E2KD82_9FIRM</name>
<protein>
    <submittedName>
        <fullName evidence="2">Dipicolinate synthase subunit DpsA</fullName>
    </submittedName>
</protein>
<evidence type="ECO:0000313" key="2">
    <source>
        <dbReference type="EMBL" id="MBU3804577.1"/>
    </source>
</evidence>
<dbReference type="EMBL" id="JAHLFQ010000169">
    <property type="protein sequence ID" value="MBU3804577.1"/>
    <property type="molecule type" value="Genomic_DNA"/>
</dbReference>
<evidence type="ECO:0000313" key="3">
    <source>
        <dbReference type="Proteomes" id="UP000824229"/>
    </source>
</evidence>
<dbReference type="Pfam" id="PF16924">
    <property type="entry name" value="DpaA_N"/>
    <property type="match status" value="1"/>
</dbReference>
<feature type="domain" description="Dipicolinate synthase subunit A N-terminal" evidence="1">
    <location>
        <begin position="6"/>
        <end position="117"/>
    </location>
</feature>
<comment type="caution">
    <text evidence="2">The sequence shown here is derived from an EMBL/GenBank/DDBJ whole genome shotgun (WGS) entry which is preliminary data.</text>
</comment>
<organism evidence="2 3">
    <name type="scientific">Candidatus Cellulosilyticum pullistercoris</name>
    <dbReference type="NCBI Taxonomy" id="2838521"/>
    <lineage>
        <taxon>Bacteria</taxon>
        <taxon>Bacillati</taxon>
        <taxon>Bacillota</taxon>
        <taxon>Clostridia</taxon>
        <taxon>Lachnospirales</taxon>
        <taxon>Cellulosilyticaceae</taxon>
        <taxon>Cellulosilyticum</taxon>
    </lineage>
</organism>
<gene>
    <name evidence="2" type="primary">dpsA</name>
    <name evidence="2" type="ORF">H9872_07455</name>
</gene>
<dbReference type="Proteomes" id="UP000824229">
    <property type="component" value="Unassembled WGS sequence"/>
</dbReference>
<reference evidence="2" key="1">
    <citation type="journal article" date="2021" name="PeerJ">
        <title>Extensive microbial diversity within the chicken gut microbiome revealed by metagenomics and culture.</title>
        <authorList>
            <person name="Gilroy R."/>
            <person name="Ravi A."/>
            <person name="Getino M."/>
            <person name="Pursley I."/>
            <person name="Horton D.L."/>
            <person name="Alikhan N.F."/>
            <person name="Baker D."/>
            <person name="Gharbi K."/>
            <person name="Hall N."/>
            <person name="Watson M."/>
            <person name="Adriaenssens E.M."/>
            <person name="Foster-Nyarko E."/>
            <person name="Jarju S."/>
            <person name="Secka A."/>
            <person name="Antonio M."/>
            <person name="Oren A."/>
            <person name="Chaudhuri R.R."/>
            <person name="La Ragione R."/>
            <person name="Hildebrand F."/>
            <person name="Pallen M.J."/>
        </authorList>
    </citation>
    <scope>NUCLEOTIDE SEQUENCE</scope>
    <source>
        <strain evidence="2">B5-657</strain>
    </source>
</reference>
<sequence>MNKLNVSIVGGDLRFVRLAQILCQKGINVSVYGLCHPDLPKEARVCDSLSEIKDCPFIIGPIPFSKDGKCIYTPMCNSYVSIEQFFLVAANSFVLGSVLNPNMRKLFEKYHVKYCDIFDMDEIAILNAIPTAEGAIQYAMQNSEITLHNSKCLVLGYGRCGKLLAYKLHALGANVSVEARSTTDLSFISTYGYRPIPLDDLKLYLHEFDFIFNTIPVKFLDASFIDLFNPEVVYIELASTPGGIDIEYCQNKGIHHVPAPSLPGIVSPKTAADILYQCLLINLRNQGAIL</sequence>
<dbReference type="Gene3D" id="3.40.50.720">
    <property type="entry name" value="NAD(P)-binding Rossmann-like Domain"/>
    <property type="match status" value="1"/>
</dbReference>
<dbReference type="InterPro" id="IPR031629">
    <property type="entry name" value="DpaA_N"/>
</dbReference>
<dbReference type="AlphaFoldDB" id="A0A9E2KD82"/>
<proteinExistence type="predicted"/>
<dbReference type="InterPro" id="IPR036291">
    <property type="entry name" value="NAD(P)-bd_dom_sf"/>
</dbReference>
<dbReference type="SUPFAM" id="SSF51735">
    <property type="entry name" value="NAD(P)-binding Rossmann-fold domains"/>
    <property type="match status" value="1"/>
</dbReference>
<accession>A0A9E2KD82</accession>
<dbReference type="NCBIfam" id="NF006162">
    <property type="entry name" value="PRK08306.1"/>
    <property type="match status" value="1"/>
</dbReference>
<evidence type="ECO:0000259" key="1">
    <source>
        <dbReference type="Pfam" id="PF16924"/>
    </source>
</evidence>
<reference evidence="2" key="2">
    <citation type="submission" date="2021-04" db="EMBL/GenBank/DDBJ databases">
        <authorList>
            <person name="Gilroy R."/>
        </authorList>
    </citation>
    <scope>NUCLEOTIDE SEQUENCE</scope>
    <source>
        <strain evidence="2">B5-657</strain>
    </source>
</reference>